<comment type="similarity">
    <text evidence="1 5">Belongs to the bacterial ribosomal protein bL36 family.</text>
</comment>
<keyword evidence="6" id="KW-0934">Plastid</keyword>
<evidence type="ECO:0000256" key="5">
    <source>
        <dbReference type="HAMAP-Rule" id="MF_00251"/>
    </source>
</evidence>
<dbReference type="PANTHER" id="PTHR42888">
    <property type="entry name" value="50S RIBOSOMAL PROTEIN L36, CHLOROPLASTIC"/>
    <property type="match status" value="1"/>
</dbReference>
<gene>
    <name evidence="5 6" type="primary">rpl36</name>
</gene>
<evidence type="ECO:0000256" key="4">
    <source>
        <dbReference type="ARBA" id="ARBA00035240"/>
    </source>
</evidence>
<dbReference type="SUPFAM" id="SSF57840">
    <property type="entry name" value="Ribosomal protein L36"/>
    <property type="match status" value="1"/>
</dbReference>
<dbReference type="InterPro" id="IPR035977">
    <property type="entry name" value="Ribosomal_bL36_sp"/>
</dbReference>
<dbReference type="PROSITE" id="PS00828">
    <property type="entry name" value="RIBOSOMAL_L36"/>
    <property type="match status" value="1"/>
</dbReference>
<dbReference type="AlphaFoldDB" id="A0A1Z1MSA3"/>
<evidence type="ECO:0000313" key="6">
    <source>
        <dbReference type="EMBL" id="ARW68970.1"/>
    </source>
</evidence>
<reference evidence="6" key="1">
    <citation type="journal article" date="2017" name="J. Phycol.">
        <title>Analysis of chloroplast genomes and a supermatrix inform reclassification of the Rhodomelaceae (Rhodophyta).</title>
        <authorList>
            <person name="Diaz-Tapia P."/>
            <person name="Maggs C.A."/>
            <person name="West J.A."/>
            <person name="Verbruggen H."/>
        </authorList>
    </citation>
    <scope>NUCLEOTIDE SEQUENCE</scope>
    <source>
        <strain evidence="6">PD1720</strain>
    </source>
</reference>
<evidence type="ECO:0000256" key="2">
    <source>
        <dbReference type="ARBA" id="ARBA00022980"/>
    </source>
</evidence>
<dbReference type="HAMAP" id="MF_00251">
    <property type="entry name" value="Ribosomal_bL36"/>
    <property type="match status" value="1"/>
</dbReference>
<dbReference type="InterPro" id="IPR000473">
    <property type="entry name" value="Ribosomal_bL36"/>
</dbReference>
<dbReference type="GO" id="GO:0009507">
    <property type="term" value="C:chloroplast"/>
    <property type="evidence" value="ECO:0007669"/>
    <property type="project" value="UniProtKB-SubCell"/>
</dbReference>
<dbReference type="GO" id="GO:0006412">
    <property type="term" value="P:translation"/>
    <property type="evidence" value="ECO:0007669"/>
    <property type="project" value="UniProtKB-UniRule"/>
</dbReference>
<sequence>MKVRPSVKKMCEKCRVVRRNRKIIIICENPKHKQKQG</sequence>
<geneLocation type="chloroplast" evidence="6"/>
<keyword evidence="2 5" id="KW-0689">Ribosomal protein</keyword>
<dbReference type="GO" id="GO:0005840">
    <property type="term" value="C:ribosome"/>
    <property type="evidence" value="ECO:0007669"/>
    <property type="project" value="UniProtKB-KW"/>
</dbReference>
<protein>
    <recommendedName>
        <fullName evidence="4 5">Large ribosomal subunit protein bL36c</fullName>
    </recommendedName>
</protein>
<name>A0A1Z1MSA3_9FLOR</name>
<dbReference type="RefSeq" id="YP_009399364.1">
    <property type="nucleotide sequence ID" value="NC_035296.1"/>
</dbReference>
<keyword evidence="3 5" id="KW-0687">Ribonucleoprotein</keyword>
<keyword evidence="6" id="KW-0150">Chloroplast</keyword>
<dbReference type="NCBIfam" id="TIGR01022">
    <property type="entry name" value="rpmJ_bact"/>
    <property type="match status" value="1"/>
</dbReference>
<dbReference type="GO" id="GO:0003735">
    <property type="term" value="F:structural constituent of ribosome"/>
    <property type="evidence" value="ECO:0007669"/>
    <property type="project" value="InterPro"/>
</dbReference>
<dbReference type="GO" id="GO:1990904">
    <property type="term" value="C:ribonucleoprotein complex"/>
    <property type="evidence" value="ECO:0007669"/>
    <property type="project" value="UniProtKB-KW"/>
</dbReference>
<evidence type="ECO:0000256" key="3">
    <source>
        <dbReference type="ARBA" id="ARBA00023274"/>
    </source>
</evidence>
<dbReference type="GeneID" id="33362042"/>
<accession>A0A1Z1MSA3</accession>
<comment type="subcellular location">
    <subcellularLocation>
        <location evidence="5">Plastid</location>
        <location evidence="5">Chloroplast</location>
    </subcellularLocation>
</comment>
<proteinExistence type="inferred from homology"/>
<dbReference type="Pfam" id="PF00444">
    <property type="entry name" value="Ribosomal_L36"/>
    <property type="match status" value="1"/>
</dbReference>
<organism evidence="6">
    <name type="scientific">Kapraunia schneideri</name>
    <dbReference type="NCBI Taxonomy" id="717899"/>
    <lineage>
        <taxon>Eukaryota</taxon>
        <taxon>Rhodophyta</taxon>
        <taxon>Florideophyceae</taxon>
        <taxon>Rhodymeniophycidae</taxon>
        <taxon>Ceramiales</taxon>
        <taxon>Rhodomelaceae</taxon>
        <taxon>Kapraunia</taxon>
    </lineage>
</organism>
<dbReference type="EMBL" id="MF101454">
    <property type="protein sequence ID" value="ARW68970.1"/>
    <property type="molecule type" value="Genomic_DNA"/>
</dbReference>
<evidence type="ECO:0000256" key="1">
    <source>
        <dbReference type="ARBA" id="ARBA00007645"/>
    </source>
</evidence>
<dbReference type="PANTHER" id="PTHR42888:SF1">
    <property type="entry name" value="LARGE RIBOSOMAL SUBUNIT PROTEIN BL36C"/>
    <property type="match status" value="1"/>
</dbReference>